<dbReference type="GeneID" id="8250012"/>
<keyword evidence="5" id="KW-1185">Reference proteome</keyword>
<dbReference type="GO" id="GO:0140535">
    <property type="term" value="C:intracellular protein-containing complex"/>
    <property type="evidence" value="ECO:0007669"/>
    <property type="project" value="UniProtKB-ARBA"/>
</dbReference>
<dbReference type="SUPFAM" id="SSF117916">
    <property type="entry name" value="Fe-S cluster assembly (FSCA) domain-like"/>
    <property type="match status" value="1"/>
</dbReference>
<dbReference type="RefSeq" id="XP_002507466.1">
    <property type="nucleotide sequence ID" value="XM_002507420.1"/>
</dbReference>
<sequence>MTSTVVASCSRSCFINADPIVHVRRELPKSKRRIRLALETNELLSDPVDAIEVFYHIKNINDPEHPYSLEQLDIVSVENIRVHSEAQFIQVYFTPTVPHCSMATLIGLAIRRKLQESLAGRFKTEVLVFPGSHSSESAVNKQLNDKERVAAALENTNLLEKVNLCLRGNLVL</sequence>
<evidence type="ECO:0000313" key="5">
    <source>
        <dbReference type="Proteomes" id="UP000002009"/>
    </source>
</evidence>
<evidence type="ECO:0000313" key="4">
    <source>
        <dbReference type="EMBL" id="ACO68724.1"/>
    </source>
</evidence>
<dbReference type="EMBL" id="CP001574">
    <property type="protein sequence ID" value="ACO68724.1"/>
    <property type="molecule type" value="Genomic_DNA"/>
</dbReference>
<dbReference type="InterPro" id="IPR039796">
    <property type="entry name" value="MIP18"/>
</dbReference>
<dbReference type="Pfam" id="PF01883">
    <property type="entry name" value="FeS_assembly_P"/>
    <property type="match status" value="1"/>
</dbReference>
<name>C1FD53_MICCC</name>
<dbReference type="AlphaFoldDB" id="C1FD53"/>
<dbReference type="FunCoup" id="C1FD53">
    <property type="interactions" value="1678"/>
</dbReference>
<evidence type="ECO:0000256" key="1">
    <source>
        <dbReference type="ARBA" id="ARBA00010381"/>
    </source>
</evidence>
<dbReference type="eggNOG" id="KOG3381">
    <property type="taxonomic scope" value="Eukaryota"/>
</dbReference>
<evidence type="ECO:0000259" key="3">
    <source>
        <dbReference type="Pfam" id="PF01883"/>
    </source>
</evidence>
<dbReference type="GO" id="GO:0007059">
    <property type="term" value="P:chromosome segregation"/>
    <property type="evidence" value="ECO:0007669"/>
    <property type="project" value="UniProtKB-KW"/>
</dbReference>
<keyword evidence="2" id="KW-0159">Chromosome partition</keyword>
<dbReference type="PANTHER" id="PTHR12377:SF0">
    <property type="entry name" value="CYTOSOLIC IRON-SULFUR ASSEMBLY COMPONENT 2B"/>
    <property type="match status" value="1"/>
</dbReference>
<dbReference type="OMA" id="DINMQIN"/>
<dbReference type="PANTHER" id="PTHR12377">
    <property type="entry name" value="CYTOSOLIC IRON-SULFUR ASSEMBLY COMPONENT 2B-RELATED"/>
    <property type="match status" value="1"/>
</dbReference>
<dbReference type="OrthoDB" id="2746at2759"/>
<dbReference type="STRING" id="296587.C1FD53"/>
<dbReference type="Proteomes" id="UP000002009">
    <property type="component" value="Chromosome 1"/>
</dbReference>
<feature type="domain" description="MIP18 family-like" evidence="3">
    <location>
        <begin position="56"/>
        <end position="128"/>
    </location>
</feature>
<dbReference type="InterPro" id="IPR034904">
    <property type="entry name" value="FSCA_dom_sf"/>
</dbReference>
<dbReference type="GO" id="GO:0051604">
    <property type="term" value="P:protein maturation"/>
    <property type="evidence" value="ECO:0007669"/>
    <property type="project" value="InterPro"/>
</dbReference>
<dbReference type="Gene3D" id="3.30.300.130">
    <property type="entry name" value="Fe-S cluster assembly (FSCA)"/>
    <property type="match status" value="1"/>
</dbReference>
<dbReference type="InterPro" id="IPR002744">
    <property type="entry name" value="MIP18-like"/>
</dbReference>
<dbReference type="KEGG" id="mis:MICPUN_113397"/>
<gene>
    <name evidence="4" type="ORF">MICPUN_113397</name>
</gene>
<comment type="similarity">
    <text evidence="1">Belongs to the MIP18 family.</text>
</comment>
<reference evidence="4 5" key="1">
    <citation type="journal article" date="2009" name="Science">
        <title>Green evolution and dynamic adaptations revealed by genomes of the marine picoeukaryotes Micromonas.</title>
        <authorList>
            <person name="Worden A.Z."/>
            <person name="Lee J.H."/>
            <person name="Mock T."/>
            <person name="Rouze P."/>
            <person name="Simmons M.P."/>
            <person name="Aerts A.L."/>
            <person name="Allen A.E."/>
            <person name="Cuvelier M.L."/>
            <person name="Derelle E."/>
            <person name="Everett M.V."/>
            <person name="Foulon E."/>
            <person name="Grimwood J."/>
            <person name="Gundlach H."/>
            <person name="Henrissat B."/>
            <person name="Napoli C."/>
            <person name="McDonald S.M."/>
            <person name="Parker M.S."/>
            <person name="Rombauts S."/>
            <person name="Salamov A."/>
            <person name="Von Dassow P."/>
            <person name="Badger J.H."/>
            <person name="Coutinho P.M."/>
            <person name="Demir E."/>
            <person name="Dubchak I."/>
            <person name="Gentemann C."/>
            <person name="Eikrem W."/>
            <person name="Gready J.E."/>
            <person name="John U."/>
            <person name="Lanier W."/>
            <person name="Lindquist E.A."/>
            <person name="Lucas S."/>
            <person name="Mayer K.F."/>
            <person name="Moreau H."/>
            <person name="Not F."/>
            <person name="Otillar R."/>
            <person name="Panaud O."/>
            <person name="Pangilinan J."/>
            <person name="Paulsen I."/>
            <person name="Piegu B."/>
            <person name="Poliakov A."/>
            <person name="Robbens S."/>
            <person name="Schmutz J."/>
            <person name="Toulza E."/>
            <person name="Wyss T."/>
            <person name="Zelensky A."/>
            <person name="Zhou K."/>
            <person name="Armbrust E.V."/>
            <person name="Bhattacharya D."/>
            <person name="Goodenough U.W."/>
            <person name="Van de Peer Y."/>
            <person name="Grigoriev I.V."/>
        </authorList>
    </citation>
    <scope>NUCLEOTIDE SEQUENCE [LARGE SCALE GENOMIC DNA]</scope>
    <source>
        <strain evidence="5">RCC299 / NOUM17</strain>
    </source>
</reference>
<dbReference type="GO" id="GO:1990229">
    <property type="term" value="C:iron-sulfur cluster assembly complex"/>
    <property type="evidence" value="ECO:0007669"/>
    <property type="project" value="UniProtKB-ARBA"/>
</dbReference>
<protein>
    <recommendedName>
        <fullName evidence="3">MIP18 family-like domain-containing protein</fullName>
    </recommendedName>
</protein>
<proteinExistence type="inferred from homology"/>
<accession>C1FD53</accession>
<organism evidence="4 5">
    <name type="scientific">Micromonas commoda (strain RCC299 / NOUM17 / CCMP2709)</name>
    <name type="common">Picoplanktonic green alga</name>
    <dbReference type="NCBI Taxonomy" id="296587"/>
    <lineage>
        <taxon>Eukaryota</taxon>
        <taxon>Viridiplantae</taxon>
        <taxon>Chlorophyta</taxon>
        <taxon>Mamiellophyceae</taxon>
        <taxon>Mamiellales</taxon>
        <taxon>Mamiellaceae</taxon>
        <taxon>Micromonas</taxon>
    </lineage>
</organism>
<dbReference type="FunFam" id="3.30.300.130:FF:000005">
    <property type="entry name" value="Mitotic spindle-associated mmxd complex subunit"/>
    <property type="match status" value="1"/>
</dbReference>
<dbReference type="Gene3D" id="6.10.250.1280">
    <property type="match status" value="1"/>
</dbReference>
<dbReference type="InParanoid" id="C1FD53"/>
<evidence type="ECO:0000256" key="2">
    <source>
        <dbReference type="ARBA" id="ARBA00022829"/>
    </source>
</evidence>